<comment type="caution">
    <text evidence="2">The sequence shown here is derived from an EMBL/GenBank/DDBJ whole genome shotgun (WGS) entry which is preliminary data.</text>
</comment>
<organism evidence="2 3">
    <name type="scientific">Colocasia esculenta</name>
    <name type="common">Wild taro</name>
    <name type="synonym">Arum esculentum</name>
    <dbReference type="NCBI Taxonomy" id="4460"/>
    <lineage>
        <taxon>Eukaryota</taxon>
        <taxon>Viridiplantae</taxon>
        <taxon>Streptophyta</taxon>
        <taxon>Embryophyta</taxon>
        <taxon>Tracheophyta</taxon>
        <taxon>Spermatophyta</taxon>
        <taxon>Magnoliopsida</taxon>
        <taxon>Liliopsida</taxon>
        <taxon>Araceae</taxon>
        <taxon>Aroideae</taxon>
        <taxon>Colocasieae</taxon>
        <taxon>Colocasia</taxon>
    </lineage>
</organism>
<evidence type="ECO:0000313" key="3">
    <source>
        <dbReference type="Proteomes" id="UP000652761"/>
    </source>
</evidence>
<dbReference type="Proteomes" id="UP000652761">
    <property type="component" value="Unassembled WGS sequence"/>
</dbReference>
<protein>
    <submittedName>
        <fullName evidence="2">Uncharacterized protein</fullName>
    </submittedName>
</protein>
<evidence type="ECO:0000313" key="2">
    <source>
        <dbReference type="EMBL" id="MQM18288.1"/>
    </source>
</evidence>
<accession>A0A843XFJ2</accession>
<feature type="region of interest" description="Disordered" evidence="1">
    <location>
        <begin position="62"/>
        <end position="90"/>
    </location>
</feature>
<name>A0A843XFJ2_COLES</name>
<dbReference type="EMBL" id="NMUH01008091">
    <property type="protein sequence ID" value="MQM18288.1"/>
    <property type="molecule type" value="Genomic_DNA"/>
</dbReference>
<dbReference type="AlphaFoldDB" id="A0A843XFJ2"/>
<reference evidence="2" key="1">
    <citation type="submission" date="2017-07" db="EMBL/GenBank/DDBJ databases">
        <title>Taro Niue Genome Assembly and Annotation.</title>
        <authorList>
            <person name="Atibalentja N."/>
            <person name="Keating K."/>
            <person name="Fields C.J."/>
        </authorList>
    </citation>
    <scope>NUCLEOTIDE SEQUENCE</scope>
    <source>
        <strain evidence="2">Niue_2</strain>
        <tissue evidence="2">Leaf</tissue>
    </source>
</reference>
<gene>
    <name evidence="2" type="ORF">Taro_051276</name>
</gene>
<sequence>MAPEPTQREAVRQRTVWSAPGKNSEPLGVPDQDKGALQMTQRRCPTSFSPQLQSPLTWAAVMTREPNPRPTPGTRFSQSPPTDPGTQKGYNLRLTGYAETEKRARPLCTALSTVPMHAC</sequence>
<feature type="compositionally biased region" description="Basic and acidic residues" evidence="1">
    <location>
        <begin position="1"/>
        <end position="12"/>
    </location>
</feature>
<feature type="compositionally biased region" description="Polar residues" evidence="1">
    <location>
        <begin position="74"/>
        <end position="89"/>
    </location>
</feature>
<proteinExistence type="predicted"/>
<keyword evidence="3" id="KW-1185">Reference proteome</keyword>
<evidence type="ECO:0000256" key="1">
    <source>
        <dbReference type="SAM" id="MobiDB-lite"/>
    </source>
</evidence>
<feature type="region of interest" description="Disordered" evidence="1">
    <location>
        <begin position="1"/>
        <end position="37"/>
    </location>
</feature>